<feature type="chain" id="PRO_5041702643" evidence="2">
    <location>
        <begin position="19"/>
        <end position="119"/>
    </location>
</feature>
<reference evidence="3" key="1">
    <citation type="journal article" date="2014" name="Int. J. Syst. Evol. Microbiol.">
        <title>Complete genome sequence of Corynebacterium casei LMG S-19264T (=DSM 44701T), isolated from a smear-ripened cheese.</title>
        <authorList>
            <consortium name="US DOE Joint Genome Institute (JGI-PGF)"/>
            <person name="Walter F."/>
            <person name="Albersmeier A."/>
            <person name="Kalinowski J."/>
            <person name="Ruckert C."/>
        </authorList>
    </citation>
    <scope>NUCLEOTIDE SEQUENCE</scope>
    <source>
        <strain evidence="3">CGMCC 1.15034</strain>
    </source>
</reference>
<sequence length="119" mass="13299">MTPVVAMPAMAPAPMAMAPTPVTVVPTPVTAVPMHLLGLELRGFLAGGHRRVNFRMALRQPDLTERLRRQRRGLNGSSQCRGARRDTKGKFQKVPALHEDILYPIDRVMRQKCRGDDMN</sequence>
<dbReference type="Proteomes" id="UP000625079">
    <property type="component" value="Unassembled WGS sequence"/>
</dbReference>
<evidence type="ECO:0000256" key="2">
    <source>
        <dbReference type="SAM" id="SignalP"/>
    </source>
</evidence>
<feature type="region of interest" description="Disordered" evidence="1">
    <location>
        <begin position="70"/>
        <end position="91"/>
    </location>
</feature>
<keyword evidence="2" id="KW-0732">Signal</keyword>
<protein>
    <submittedName>
        <fullName evidence="3">Uncharacterized protein</fullName>
    </submittedName>
</protein>
<comment type="caution">
    <text evidence="3">The sequence shown here is derived from an EMBL/GenBank/DDBJ whole genome shotgun (WGS) entry which is preliminary data.</text>
</comment>
<reference evidence="3" key="2">
    <citation type="submission" date="2022-12" db="EMBL/GenBank/DDBJ databases">
        <authorList>
            <person name="Sun Q."/>
            <person name="Zhou Y."/>
        </authorList>
    </citation>
    <scope>NUCLEOTIDE SEQUENCE</scope>
    <source>
        <strain evidence="3">CGMCC 1.15034</strain>
    </source>
</reference>
<dbReference type="AlphaFoldDB" id="A0AA87W8G6"/>
<name>A0AA87W8G6_9BRAD</name>
<accession>A0AA87W8G6</accession>
<evidence type="ECO:0000313" key="3">
    <source>
        <dbReference type="EMBL" id="GGI28472.1"/>
    </source>
</evidence>
<dbReference type="EMBL" id="BMHC01000012">
    <property type="protein sequence ID" value="GGI28472.1"/>
    <property type="molecule type" value="Genomic_DNA"/>
</dbReference>
<evidence type="ECO:0000256" key="1">
    <source>
        <dbReference type="SAM" id="MobiDB-lite"/>
    </source>
</evidence>
<organism evidence="3 4">
    <name type="scientific">Bradyrhizobium guangdongense</name>
    <dbReference type="NCBI Taxonomy" id="1325090"/>
    <lineage>
        <taxon>Bacteria</taxon>
        <taxon>Pseudomonadati</taxon>
        <taxon>Pseudomonadota</taxon>
        <taxon>Alphaproteobacteria</taxon>
        <taxon>Hyphomicrobiales</taxon>
        <taxon>Nitrobacteraceae</taxon>
        <taxon>Bradyrhizobium</taxon>
    </lineage>
</organism>
<gene>
    <name evidence="3" type="ORF">GCM10010987_49570</name>
</gene>
<feature type="signal peptide" evidence="2">
    <location>
        <begin position="1"/>
        <end position="18"/>
    </location>
</feature>
<proteinExistence type="predicted"/>
<evidence type="ECO:0000313" key="4">
    <source>
        <dbReference type="Proteomes" id="UP000625079"/>
    </source>
</evidence>